<evidence type="ECO:0000313" key="1">
    <source>
        <dbReference type="EMBL" id="BAF53689.1"/>
    </source>
</evidence>
<proteinExistence type="predicted"/>
<dbReference type="Proteomes" id="UP000006698">
    <property type="component" value="Chromosome"/>
</dbReference>
<reference evidence="1" key="1">
    <citation type="journal article" date="2007" name="Microbiology">
        <title>Comparative analysis of the Corynebacterium glutamicum group and complete genome sequence of strain R.</title>
        <authorList>
            <person name="Yukawa H."/>
            <person name="Omumasaba C.A."/>
            <person name="Nonaka H."/>
            <person name="Kos P."/>
            <person name="Okai N."/>
            <person name="Suzuki N."/>
            <person name="Suda M."/>
            <person name="Tsuge Y."/>
            <person name="Watanabe J."/>
            <person name="Ikeda Y."/>
            <person name="Vertes A.A."/>
            <person name="Inui M."/>
        </authorList>
    </citation>
    <scope>NUCLEOTIDE SEQUENCE</scope>
    <source>
        <strain evidence="1">R</strain>
    </source>
</reference>
<sequence>MADTERELATLVPQATAGDRRALQRIMEIIHPMFCVMLALVLEVDGSQRQKTLLKRSVWQ</sequence>
<organism evidence="1">
    <name type="scientific">Corynebacterium glutamicum (strain R)</name>
    <dbReference type="NCBI Taxonomy" id="340322"/>
    <lineage>
        <taxon>Bacteria</taxon>
        <taxon>Bacillati</taxon>
        <taxon>Actinomycetota</taxon>
        <taxon>Actinomycetes</taxon>
        <taxon>Mycobacteriales</taxon>
        <taxon>Corynebacteriaceae</taxon>
        <taxon>Corynebacterium</taxon>
    </lineage>
</organism>
<accession>A0AB72V8T5</accession>
<protein>
    <recommendedName>
        <fullName evidence="2">Transposase</fullName>
    </recommendedName>
</protein>
<dbReference type="KEGG" id="cgt:cgR_0718"/>
<dbReference type="EMBL" id="AP009044">
    <property type="protein sequence ID" value="BAF53689.1"/>
    <property type="molecule type" value="Genomic_DNA"/>
</dbReference>
<dbReference type="AlphaFoldDB" id="A0AB72V8T5"/>
<name>A0AB72V8T5_CORGB</name>
<evidence type="ECO:0008006" key="2">
    <source>
        <dbReference type="Google" id="ProtNLM"/>
    </source>
</evidence>
<gene>
    <name evidence="1" type="ordered locus">cgR_0718</name>
</gene>